<dbReference type="EMBL" id="JAQQWI010000005">
    <property type="protein sequence ID" value="KAK8035715.1"/>
    <property type="molecule type" value="Genomic_DNA"/>
</dbReference>
<protein>
    <submittedName>
        <fullName evidence="2">Uncharacterized protein</fullName>
    </submittedName>
</protein>
<sequence length="175" mass="19258">MLGRLLSRDAPPCDVLAPPLPRARARRGPRSGTSNWLHHAKTREESHKPLELQGGINKFRARCGPATSIYPHEDADSDQSQESPDPWDLYLWSTEISGVEGEVENVWGPPEEGDGGEEQGPVSSRTWTTGGERHQKACRCRPSHEGEEGPGMAEYQPNGRERAFPGPVTQNDRAG</sequence>
<proteinExistence type="predicted"/>
<keyword evidence="3" id="KW-1185">Reference proteome</keyword>
<evidence type="ECO:0000256" key="1">
    <source>
        <dbReference type="SAM" id="MobiDB-lite"/>
    </source>
</evidence>
<dbReference type="Proteomes" id="UP001396898">
    <property type="component" value="Unassembled WGS sequence"/>
</dbReference>
<feature type="region of interest" description="Disordered" evidence="1">
    <location>
        <begin position="104"/>
        <end position="175"/>
    </location>
</feature>
<comment type="caution">
    <text evidence="2">The sequence shown here is derived from an EMBL/GenBank/DDBJ whole genome shotgun (WGS) entry which is preliminary data.</text>
</comment>
<evidence type="ECO:0000313" key="2">
    <source>
        <dbReference type="EMBL" id="KAK8035715.1"/>
    </source>
</evidence>
<gene>
    <name evidence="2" type="ORF">PG991_001788</name>
</gene>
<organism evidence="2 3">
    <name type="scientific">Apiospora marii</name>
    <dbReference type="NCBI Taxonomy" id="335849"/>
    <lineage>
        <taxon>Eukaryota</taxon>
        <taxon>Fungi</taxon>
        <taxon>Dikarya</taxon>
        <taxon>Ascomycota</taxon>
        <taxon>Pezizomycotina</taxon>
        <taxon>Sordariomycetes</taxon>
        <taxon>Xylariomycetidae</taxon>
        <taxon>Amphisphaeriales</taxon>
        <taxon>Apiosporaceae</taxon>
        <taxon>Apiospora</taxon>
    </lineage>
</organism>
<feature type="region of interest" description="Disordered" evidence="1">
    <location>
        <begin position="66"/>
        <end position="86"/>
    </location>
</feature>
<evidence type="ECO:0000313" key="3">
    <source>
        <dbReference type="Proteomes" id="UP001396898"/>
    </source>
</evidence>
<accession>A0ABR1SN38</accession>
<name>A0ABR1SN38_9PEZI</name>
<reference evidence="2 3" key="1">
    <citation type="submission" date="2023-01" db="EMBL/GenBank/DDBJ databases">
        <title>Analysis of 21 Apiospora genomes using comparative genomics revels a genus with tremendous synthesis potential of carbohydrate active enzymes and secondary metabolites.</title>
        <authorList>
            <person name="Sorensen T."/>
        </authorList>
    </citation>
    <scope>NUCLEOTIDE SEQUENCE [LARGE SCALE GENOMIC DNA]</scope>
    <source>
        <strain evidence="2 3">CBS 20057</strain>
    </source>
</reference>
<feature type="region of interest" description="Disordered" evidence="1">
    <location>
        <begin position="1"/>
        <end position="51"/>
    </location>
</feature>